<proteinExistence type="predicted"/>
<evidence type="ECO:0000313" key="2">
    <source>
        <dbReference type="Proteomes" id="UP000007952"/>
    </source>
</evidence>
<dbReference type="HOGENOM" id="CLU_087258_1_0_14"/>
<reference key="2">
    <citation type="submission" date="2011-05" db="EMBL/GenBank/DDBJ databases">
        <title>The Genome of Mycoplasma haemofelis Strain Ohio2, a pathogenic hemoplasma of the cat.</title>
        <authorList>
            <person name="Santos A.P."/>
            <person name="Guimaraes A.M.S."/>
            <person name="SanMiguel P.J."/>
            <person name="Martin S.W."/>
            <person name="Messick J.B."/>
        </authorList>
    </citation>
    <scope>NUCLEOTIDE SEQUENCE</scope>
    <source>
        <strain>Ohio2</strain>
    </source>
</reference>
<dbReference type="BioCyc" id="MHAE859194:G1GR7-847-MONOMER"/>
<dbReference type="Proteomes" id="UP000007952">
    <property type="component" value="Chromosome"/>
</dbReference>
<organism evidence="1 2">
    <name type="scientific">Mycoplasma haemofelis (strain Ohio2)</name>
    <dbReference type="NCBI Taxonomy" id="859194"/>
    <lineage>
        <taxon>Bacteria</taxon>
        <taxon>Bacillati</taxon>
        <taxon>Mycoplasmatota</taxon>
        <taxon>Mollicutes</taxon>
        <taxon>Mycoplasmataceae</taxon>
        <taxon>Mycoplasma</taxon>
    </lineage>
</organism>
<dbReference type="EMBL" id="CP002808">
    <property type="protein sequence ID" value="AEG73112.1"/>
    <property type="molecule type" value="Genomic_DNA"/>
</dbReference>
<evidence type="ECO:0000313" key="1">
    <source>
        <dbReference type="EMBL" id="AEG73112.1"/>
    </source>
</evidence>
<protein>
    <submittedName>
        <fullName evidence="1">Uncharacterized protein</fullName>
    </submittedName>
</protein>
<gene>
    <name evidence="1" type="ordered locus">MHF_0848</name>
</gene>
<dbReference type="KEGG" id="mhf:MHF_0848"/>
<name>F6FIR4_MYCHI</name>
<dbReference type="AlphaFoldDB" id="F6FIR4"/>
<dbReference type="STRING" id="859194.MHF_0848"/>
<accession>F6FIR4</accession>
<sequence>MASLPTKALLGSASAVGVGGATFAGVKALNNYEYIESKIKSSLLIKKESDDKWNARLTWLKDSNKAKEDQITDDLKELRKKSNVSVDDLKRWCSDSLRSKFVDKTDTRFKNVKVLCTLNIGDQISTGKLTSESQKSDSKITSLFSKLSNKKQSELSPEMWAVKNTANASADHKGNEALKTLCLSSYEIPFEEENDPKFLEVKEYCVTT</sequence>
<reference evidence="1 2" key="1">
    <citation type="journal article" date="2011" name="J. Bacteriol.">
        <title>Complete genome sequences of two hemotropic Mycoplasmas, Mycoplasma haemofelis strain Ohio2 and Mycoplasma suis strain Illinois.</title>
        <authorList>
            <person name="Messick J.B."/>
            <person name="Santos A.P."/>
            <person name="Guimaraes A.M."/>
        </authorList>
    </citation>
    <scope>NUCLEOTIDE SEQUENCE [LARGE SCALE GENOMIC DNA]</scope>
    <source>
        <strain evidence="1 2">Ohio2</strain>
    </source>
</reference>